<dbReference type="GO" id="GO:0016787">
    <property type="term" value="F:hydrolase activity"/>
    <property type="evidence" value="ECO:0007669"/>
    <property type="project" value="UniProtKB-KW"/>
</dbReference>
<dbReference type="CDD" id="cd01821">
    <property type="entry name" value="Rhamnogalacturan_acetylesterase_like"/>
    <property type="match status" value="1"/>
</dbReference>
<name>A0A3Q9BKF7_9LACT</name>
<dbReference type="PANTHER" id="PTHR43695">
    <property type="entry name" value="PUTATIVE (AFU_ORTHOLOGUE AFUA_2G17250)-RELATED"/>
    <property type="match status" value="1"/>
</dbReference>
<keyword evidence="5" id="KW-1185">Reference proteome</keyword>
<feature type="domain" description="SGNH hydrolase-type esterase" evidence="3">
    <location>
        <begin position="10"/>
        <end position="205"/>
    </location>
</feature>
<comment type="similarity">
    <text evidence="1">Belongs to the 'GDSL' lipolytic enzyme family.</text>
</comment>
<proteinExistence type="inferred from homology"/>
<dbReference type="AlphaFoldDB" id="A0A3Q9BKF7"/>
<keyword evidence="2" id="KW-0378">Hydrolase</keyword>
<evidence type="ECO:0000313" key="5">
    <source>
        <dbReference type="Proteomes" id="UP000273326"/>
    </source>
</evidence>
<dbReference type="InterPro" id="IPR037459">
    <property type="entry name" value="RhgT-like"/>
</dbReference>
<gene>
    <name evidence="4" type="ORF">EJN90_07365</name>
</gene>
<dbReference type="KEGG" id="jeh:EJN90_07365"/>
<dbReference type="EMBL" id="CP034465">
    <property type="protein sequence ID" value="AZP04466.1"/>
    <property type="molecule type" value="Genomic_DNA"/>
</dbReference>
<sequence length="219" mass="24696">MKQKKSIFIIGDSTAAEKLPEKRPESGWGEYLSEYLSEKFTVRNHAVNGRSTKSFLEEGLFESVDEAMQLGDYLIIQFGHNDQKEEDPLRYTEPFGEYQKNIAFYVDAAHKKGAFPILLSSISRRDFEAGVLNPQTLGDYPKAALEIAEQLNVAAVDIFSKTQKYLTETGEEQSQKLFLHLNAGEHENYPEGSNDNTHLNVTGARLVARLIAEELVHIL</sequence>
<dbReference type="Pfam" id="PF13472">
    <property type="entry name" value="Lipase_GDSL_2"/>
    <property type="match status" value="1"/>
</dbReference>
<evidence type="ECO:0000313" key="4">
    <source>
        <dbReference type="EMBL" id="AZP04466.1"/>
    </source>
</evidence>
<dbReference type="InterPro" id="IPR036514">
    <property type="entry name" value="SGNH_hydro_sf"/>
</dbReference>
<dbReference type="SUPFAM" id="SSF52266">
    <property type="entry name" value="SGNH hydrolase"/>
    <property type="match status" value="1"/>
</dbReference>
<protein>
    <submittedName>
        <fullName evidence="4">Rhamnogalacturonan acetylesterase</fullName>
    </submittedName>
</protein>
<dbReference type="Proteomes" id="UP000273326">
    <property type="component" value="Chromosome"/>
</dbReference>
<dbReference type="PANTHER" id="PTHR43695:SF1">
    <property type="entry name" value="RHAMNOGALACTURONAN ACETYLESTERASE"/>
    <property type="match status" value="1"/>
</dbReference>
<accession>A0A3Q9BKF7</accession>
<dbReference type="Gene3D" id="3.40.50.1110">
    <property type="entry name" value="SGNH hydrolase"/>
    <property type="match status" value="1"/>
</dbReference>
<evidence type="ECO:0000256" key="1">
    <source>
        <dbReference type="ARBA" id="ARBA00008668"/>
    </source>
</evidence>
<dbReference type="RefSeq" id="WP_126109911.1">
    <property type="nucleotide sequence ID" value="NZ_CP034465.1"/>
</dbReference>
<reference evidence="5" key="1">
    <citation type="submission" date="2018-12" db="EMBL/GenBank/DDBJ databases">
        <title>Complete genome sequencing of Jeotgalibaca sp. H21T32.</title>
        <authorList>
            <person name="Bae J.-W."/>
            <person name="Lee S.-Y."/>
        </authorList>
    </citation>
    <scope>NUCLEOTIDE SEQUENCE [LARGE SCALE GENOMIC DNA]</scope>
    <source>
        <strain evidence="5">H21T32</strain>
    </source>
</reference>
<organism evidence="4 5">
    <name type="scientific">Jeotgalibaca ciconiae</name>
    <dbReference type="NCBI Taxonomy" id="2496265"/>
    <lineage>
        <taxon>Bacteria</taxon>
        <taxon>Bacillati</taxon>
        <taxon>Bacillota</taxon>
        <taxon>Bacilli</taxon>
        <taxon>Lactobacillales</taxon>
        <taxon>Carnobacteriaceae</taxon>
        <taxon>Jeotgalibaca</taxon>
    </lineage>
</organism>
<evidence type="ECO:0000256" key="2">
    <source>
        <dbReference type="ARBA" id="ARBA00022801"/>
    </source>
</evidence>
<evidence type="ECO:0000259" key="3">
    <source>
        <dbReference type="Pfam" id="PF13472"/>
    </source>
</evidence>
<dbReference type="InterPro" id="IPR013830">
    <property type="entry name" value="SGNH_hydro"/>
</dbReference>
<dbReference type="OrthoDB" id="9807041at2"/>